<name>A0AAD7Y632_MYTSE</name>
<evidence type="ECO:0000259" key="13">
    <source>
        <dbReference type="PROSITE" id="PS51915"/>
    </source>
</evidence>
<evidence type="ECO:0000256" key="3">
    <source>
        <dbReference type="ARBA" id="ARBA00022737"/>
    </source>
</evidence>
<evidence type="ECO:0000256" key="2">
    <source>
        <dbReference type="ARBA" id="ARBA00022723"/>
    </source>
</evidence>
<feature type="binding site" evidence="10">
    <location>
        <position position="66"/>
    </location>
    <ligand>
        <name>Zn(2+)</name>
        <dbReference type="ChEBI" id="CHEBI:29105"/>
    </ligand>
</feature>
<keyword evidence="5 10" id="KW-0862">Zinc</keyword>
<dbReference type="GO" id="GO:0005654">
    <property type="term" value="C:nucleoplasm"/>
    <property type="evidence" value="ECO:0007669"/>
    <property type="project" value="TreeGrafter"/>
</dbReference>
<dbReference type="Gene3D" id="3.30.160.60">
    <property type="entry name" value="Classic Zinc Finger"/>
    <property type="match status" value="7"/>
</dbReference>
<evidence type="ECO:0000313" key="15">
    <source>
        <dbReference type="Proteomes" id="UP001231518"/>
    </source>
</evidence>
<evidence type="ECO:0000256" key="1">
    <source>
        <dbReference type="ARBA" id="ARBA00004123"/>
    </source>
</evidence>
<evidence type="ECO:0000256" key="8">
    <source>
        <dbReference type="ARBA" id="ARBA00023242"/>
    </source>
</evidence>
<dbReference type="GO" id="GO:0001817">
    <property type="term" value="P:regulation of cytokine production"/>
    <property type="evidence" value="ECO:0007669"/>
    <property type="project" value="TreeGrafter"/>
</dbReference>
<proteinExistence type="predicted"/>
<keyword evidence="8" id="KW-0539">Nucleus</keyword>
<feature type="binding site" evidence="10">
    <location>
        <position position="19"/>
    </location>
    <ligand>
        <name>Zn(2+)</name>
        <dbReference type="ChEBI" id="CHEBI:29105"/>
    </ligand>
</feature>
<dbReference type="PROSITE" id="PS50157">
    <property type="entry name" value="ZINC_FINGER_C2H2_2"/>
    <property type="match status" value="8"/>
</dbReference>
<keyword evidence="3" id="KW-0677">Repeat</keyword>
<evidence type="ECO:0000256" key="5">
    <source>
        <dbReference type="ARBA" id="ARBA00022833"/>
    </source>
</evidence>
<organism evidence="14 15">
    <name type="scientific">Mythimna separata</name>
    <name type="common">Oriental armyworm</name>
    <name type="synonym">Pseudaletia separata</name>
    <dbReference type="NCBI Taxonomy" id="271217"/>
    <lineage>
        <taxon>Eukaryota</taxon>
        <taxon>Metazoa</taxon>
        <taxon>Ecdysozoa</taxon>
        <taxon>Arthropoda</taxon>
        <taxon>Hexapoda</taxon>
        <taxon>Insecta</taxon>
        <taxon>Pterygota</taxon>
        <taxon>Neoptera</taxon>
        <taxon>Endopterygota</taxon>
        <taxon>Lepidoptera</taxon>
        <taxon>Glossata</taxon>
        <taxon>Ditrysia</taxon>
        <taxon>Noctuoidea</taxon>
        <taxon>Noctuidae</taxon>
        <taxon>Noctuinae</taxon>
        <taxon>Hadenini</taxon>
        <taxon>Mythimna</taxon>
    </lineage>
</organism>
<accession>A0AAD7Y632</accession>
<feature type="compositionally biased region" description="Basic and acidic residues" evidence="11">
    <location>
        <begin position="217"/>
        <end position="230"/>
    </location>
</feature>
<dbReference type="SMART" id="SM00868">
    <property type="entry name" value="zf-AD"/>
    <property type="match status" value="2"/>
</dbReference>
<feature type="region of interest" description="Disordered" evidence="11">
    <location>
        <begin position="117"/>
        <end position="141"/>
    </location>
</feature>
<dbReference type="SUPFAM" id="SSF57667">
    <property type="entry name" value="beta-beta-alpha zinc fingers"/>
    <property type="match status" value="5"/>
</dbReference>
<dbReference type="PROSITE" id="PS00028">
    <property type="entry name" value="ZINC_FINGER_C2H2_1"/>
    <property type="match status" value="8"/>
</dbReference>
<dbReference type="SMART" id="SM00355">
    <property type="entry name" value="ZnF_C2H2"/>
    <property type="match status" value="10"/>
</dbReference>
<dbReference type="GO" id="GO:0000978">
    <property type="term" value="F:RNA polymerase II cis-regulatory region sequence-specific DNA binding"/>
    <property type="evidence" value="ECO:0007669"/>
    <property type="project" value="TreeGrafter"/>
</dbReference>
<feature type="compositionally biased region" description="Acidic residues" evidence="11">
    <location>
        <begin position="205"/>
        <end position="216"/>
    </location>
</feature>
<comment type="subcellular location">
    <subcellularLocation>
        <location evidence="1">Nucleus</location>
    </subcellularLocation>
</comment>
<dbReference type="PANTHER" id="PTHR24399:SF23">
    <property type="entry name" value="C2H2-TYPE DOMAIN-CONTAINING PROTEIN"/>
    <property type="match status" value="1"/>
</dbReference>
<evidence type="ECO:0000313" key="14">
    <source>
        <dbReference type="EMBL" id="KAJ8704001.1"/>
    </source>
</evidence>
<feature type="domain" description="C2H2-type" evidence="12">
    <location>
        <begin position="545"/>
        <end position="573"/>
    </location>
</feature>
<evidence type="ECO:0000256" key="11">
    <source>
        <dbReference type="SAM" id="MobiDB-lite"/>
    </source>
</evidence>
<dbReference type="InterPro" id="IPR013087">
    <property type="entry name" value="Znf_C2H2_type"/>
</dbReference>
<dbReference type="GO" id="GO:0008270">
    <property type="term" value="F:zinc ion binding"/>
    <property type="evidence" value="ECO:0007669"/>
    <property type="project" value="UniProtKB-UniRule"/>
</dbReference>
<dbReference type="InterPro" id="IPR036236">
    <property type="entry name" value="Znf_C2H2_sf"/>
</dbReference>
<keyword evidence="4 9" id="KW-0863">Zinc-finger</keyword>
<sequence length="579" mass="67706">MSTASRQGPIVDPGLCRCCGALKKCRILNVEYEWLGQKEIYSEMFVDCFGLLLSHLEGEESERVICATCVVRLRDARAFRQQVLICEEKLLHANIKVHGEGNADSTVKNETEVKVELEEVTPASPVQKPTDDVAEEQEGYDVDMMDDGVEHVGDESLESEPSPTPIKKSSKKKKVKTKAKTSKRKKTADGQAKEKIKRRTRSHEDEEYQDDVQELQEPEHRPQQPPKKHIDTEHKSFANTIAVVENSFVCPFDTSFSDYYCIYCREVFTDPNKLREHTLTHDPTTFKHHIANKKLLLVDIFRIDCRLCPLTIDNIDALKSHLTTQHGKELYETSNEFLKFRLTVNNLTCTECDSSFSFFHALKKHMAEHFGTCICDVCGAHYFEERMLVLHQKTHQKIEESFPCKDCGKVFKSKHSRYLHETKLHKKEPAYQCYKCDEVFFSYSLRYRHMIETHGEQRMFPCEHCDRAYDSRKSLREHNRRYHLKIFKHQCDLCDKRFYLPSRLKEHMATHTGERNFRCEFCGKSYPRLRGLKVHMQSHINEKKFKCVMCNASFTQNVNLRNHMKRQHQSLDLEDGYPE</sequence>
<dbReference type="PANTHER" id="PTHR24399">
    <property type="entry name" value="ZINC FINGER AND BTB DOMAIN-CONTAINING"/>
    <property type="match status" value="1"/>
</dbReference>
<feature type="domain" description="C2H2-type" evidence="12">
    <location>
        <begin position="460"/>
        <end position="483"/>
    </location>
</feature>
<reference evidence="14" key="1">
    <citation type="submission" date="2023-03" db="EMBL/GenBank/DDBJ databases">
        <title>Chromosome-level genomes of two armyworms, Mythimna separata and Mythimna loreyi, provide insights into the biosynthesis and reception of sex pheromones.</title>
        <authorList>
            <person name="Zhao H."/>
        </authorList>
    </citation>
    <scope>NUCLEOTIDE SEQUENCE</scope>
    <source>
        <strain evidence="14">BeijingLab</strain>
        <tissue evidence="14">Pupa</tissue>
    </source>
</reference>
<dbReference type="Proteomes" id="UP001231518">
    <property type="component" value="Chromosome 31"/>
</dbReference>
<keyword evidence="2 10" id="KW-0479">Metal-binding</keyword>
<feature type="domain" description="C2H2-type" evidence="12">
    <location>
        <begin position="489"/>
        <end position="516"/>
    </location>
</feature>
<keyword evidence="6" id="KW-0805">Transcription regulation</keyword>
<feature type="domain" description="C2H2-type" evidence="12">
    <location>
        <begin position="517"/>
        <end position="544"/>
    </location>
</feature>
<dbReference type="GO" id="GO:0001227">
    <property type="term" value="F:DNA-binding transcription repressor activity, RNA polymerase II-specific"/>
    <property type="evidence" value="ECO:0007669"/>
    <property type="project" value="TreeGrafter"/>
</dbReference>
<evidence type="ECO:0000256" key="4">
    <source>
        <dbReference type="ARBA" id="ARBA00022771"/>
    </source>
</evidence>
<dbReference type="PROSITE" id="PS51915">
    <property type="entry name" value="ZAD"/>
    <property type="match status" value="1"/>
</dbReference>
<evidence type="ECO:0000259" key="12">
    <source>
        <dbReference type="PROSITE" id="PS50157"/>
    </source>
</evidence>
<protein>
    <submittedName>
        <fullName evidence="14">Uncharacterized protein</fullName>
    </submittedName>
</protein>
<feature type="domain" description="C2H2-type" evidence="12">
    <location>
        <begin position="259"/>
        <end position="281"/>
    </location>
</feature>
<evidence type="ECO:0000256" key="10">
    <source>
        <dbReference type="PROSITE-ProRule" id="PRU01263"/>
    </source>
</evidence>
<evidence type="ECO:0000256" key="7">
    <source>
        <dbReference type="ARBA" id="ARBA00023163"/>
    </source>
</evidence>
<feature type="binding site" evidence="10">
    <location>
        <position position="69"/>
    </location>
    <ligand>
        <name>Zn(2+)</name>
        <dbReference type="ChEBI" id="CHEBI:29105"/>
    </ligand>
</feature>
<evidence type="ECO:0000256" key="6">
    <source>
        <dbReference type="ARBA" id="ARBA00023015"/>
    </source>
</evidence>
<dbReference type="AlphaFoldDB" id="A0AAD7Y632"/>
<evidence type="ECO:0000256" key="9">
    <source>
        <dbReference type="PROSITE-ProRule" id="PRU00042"/>
    </source>
</evidence>
<keyword evidence="7" id="KW-0804">Transcription</keyword>
<feature type="compositionally biased region" description="Basic residues" evidence="11">
    <location>
        <begin position="168"/>
        <end position="186"/>
    </location>
</feature>
<dbReference type="FunFam" id="3.30.160.60:FF:000100">
    <property type="entry name" value="Zinc finger 45-like"/>
    <property type="match status" value="3"/>
</dbReference>
<dbReference type="InterPro" id="IPR012934">
    <property type="entry name" value="Znf_AD"/>
</dbReference>
<dbReference type="GO" id="GO:0002682">
    <property type="term" value="P:regulation of immune system process"/>
    <property type="evidence" value="ECO:0007669"/>
    <property type="project" value="TreeGrafter"/>
</dbReference>
<dbReference type="EMBL" id="JARGEI010000032">
    <property type="protein sequence ID" value="KAJ8704001.1"/>
    <property type="molecule type" value="Genomic_DNA"/>
</dbReference>
<feature type="region of interest" description="Disordered" evidence="11">
    <location>
        <begin position="153"/>
        <end position="230"/>
    </location>
</feature>
<feature type="compositionally biased region" description="Acidic residues" evidence="11">
    <location>
        <begin position="132"/>
        <end position="141"/>
    </location>
</feature>
<comment type="caution">
    <text evidence="14">The sequence shown here is derived from an EMBL/GenBank/DDBJ whole genome shotgun (WGS) entry which is preliminary data.</text>
</comment>
<feature type="domain" description="ZAD" evidence="13">
    <location>
        <begin position="14"/>
        <end position="93"/>
    </location>
</feature>
<dbReference type="Pfam" id="PF00096">
    <property type="entry name" value="zf-C2H2"/>
    <property type="match status" value="4"/>
</dbReference>
<feature type="domain" description="C2H2-type" evidence="12">
    <location>
        <begin position="402"/>
        <end position="430"/>
    </location>
</feature>
<feature type="binding site" evidence="10">
    <location>
        <position position="16"/>
    </location>
    <ligand>
        <name>Zn(2+)</name>
        <dbReference type="ChEBI" id="CHEBI:29105"/>
    </ligand>
</feature>
<keyword evidence="15" id="KW-1185">Reference proteome</keyword>
<feature type="domain" description="C2H2-type" evidence="12">
    <location>
        <begin position="431"/>
        <end position="459"/>
    </location>
</feature>
<feature type="domain" description="C2H2-type" evidence="12">
    <location>
        <begin position="347"/>
        <end position="371"/>
    </location>
</feature>
<gene>
    <name evidence="14" type="ORF">PYW07_013295</name>
</gene>